<dbReference type="PRINTS" id="PR00038">
    <property type="entry name" value="HTHLUXR"/>
</dbReference>
<dbReference type="PANTHER" id="PTHR43214:SF42">
    <property type="entry name" value="TRANSCRIPTIONAL REGULATORY PROTEIN DESR"/>
    <property type="match status" value="1"/>
</dbReference>
<dbReference type="Gene3D" id="1.10.10.10">
    <property type="entry name" value="Winged helix-like DNA-binding domain superfamily/Winged helix DNA-binding domain"/>
    <property type="match status" value="1"/>
</dbReference>
<keyword evidence="4" id="KW-1185">Reference proteome</keyword>
<dbReference type="InterPro" id="IPR036388">
    <property type="entry name" value="WH-like_DNA-bd_sf"/>
</dbReference>
<dbReference type="Pfam" id="PF13612">
    <property type="entry name" value="DDE_Tnp_1_3"/>
    <property type="match status" value="1"/>
</dbReference>
<dbReference type="InterPro" id="IPR025668">
    <property type="entry name" value="Tnp_DDE_dom"/>
</dbReference>
<evidence type="ECO:0000256" key="1">
    <source>
        <dbReference type="ARBA" id="ARBA00023125"/>
    </source>
</evidence>
<dbReference type="RefSeq" id="WP_189058139.1">
    <property type="nucleotide sequence ID" value="NZ_BMOR01000016.1"/>
</dbReference>
<dbReference type="InterPro" id="IPR000792">
    <property type="entry name" value="Tscrpt_reg_LuxR_C"/>
</dbReference>
<comment type="caution">
    <text evidence="3">The sequence shown here is derived from an EMBL/GenBank/DDBJ whole genome shotgun (WGS) entry which is preliminary data.</text>
</comment>
<gene>
    <name evidence="3" type="ORF">GCM10010842_29680</name>
</gene>
<dbReference type="CDD" id="cd06170">
    <property type="entry name" value="LuxR_C_like"/>
    <property type="match status" value="1"/>
</dbReference>
<sequence length="459" mass="51076">MLVRNAQLQVVSTQPLIARLLEDALHARLPEFPAVSLVLDWPVGFAFQMVTPESAASSFVLTQNACPEYLDDLWNLGLLGLAYRSRTLEELAELLRRAETRERVRLTPAQRSPLTPAEGDLLRLVARGLANKEIARELGIANQTVQNGLTRVFQKLGVSSRNEAIHLGCGARRSKKSEAGVMRTSQLLEYFNLPDLFTHVYVLVDDHFQQLSALGSYQLPKVHNRQSTPSELVTIALVGDLLGQKNSETWFALVRHLYADLFPHLPERSRYHRNLLAAEQLIASFGLSLGPKDADMFIIDSKPIPIAKGARMKRPRQQSEAKIGPGSMGWVMGYKLHAVVDVQGYFTRFAVVSANESEQGMARQLLTEHERSRTLGDKGYVGSGVYARTRENAKTPVAWPPVLGKLRKRIETVFSRLARCCSLGGVQLNSFQAVVTRTCRAVAAHNLMLHLERRVCPAA</sequence>
<evidence type="ECO:0000313" key="3">
    <source>
        <dbReference type="EMBL" id="GGN42845.1"/>
    </source>
</evidence>
<protein>
    <recommendedName>
        <fullName evidence="2">HTH luxR-type domain-containing protein</fullName>
    </recommendedName>
</protein>
<dbReference type="InterPro" id="IPR039420">
    <property type="entry name" value="WalR-like"/>
</dbReference>
<name>A0ABQ2JD23_9DEIO</name>
<reference evidence="4" key="1">
    <citation type="journal article" date="2019" name="Int. J. Syst. Evol. Microbiol.">
        <title>The Global Catalogue of Microorganisms (GCM) 10K type strain sequencing project: providing services to taxonomists for standard genome sequencing and annotation.</title>
        <authorList>
            <consortium name="The Broad Institute Genomics Platform"/>
            <consortium name="The Broad Institute Genome Sequencing Center for Infectious Disease"/>
            <person name="Wu L."/>
            <person name="Ma J."/>
        </authorList>
    </citation>
    <scope>NUCLEOTIDE SEQUENCE [LARGE SCALE GENOMIC DNA]</scope>
    <source>
        <strain evidence="4">JCM 16918</strain>
    </source>
</reference>
<feature type="domain" description="HTH luxR-type" evidence="2">
    <location>
        <begin position="107"/>
        <end position="172"/>
    </location>
</feature>
<evidence type="ECO:0000313" key="4">
    <source>
        <dbReference type="Proteomes" id="UP000645517"/>
    </source>
</evidence>
<accession>A0ABQ2JD23</accession>
<dbReference type="SUPFAM" id="SSF46894">
    <property type="entry name" value="C-terminal effector domain of the bipartite response regulators"/>
    <property type="match status" value="1"/>
</dbReference>
<proteinExistence type="predicted"/>
<dbReference type="PANTHER" id="PTHR43214">
    <property type="entry name" value="TWO-COMPONENT RESPONSE REGULATOR"/>
    <property type="match status" value="1"/>
</dbReference>
<dbReference type="InterPro" id="IPR016032">
    <property type="entry name" value="Sig_transdc_resp-reg_C-effctor"/>
</dbReference>
<evidence type="ECO:0000259" key="2">
    <source>
        <dbReference type="PROSITE" id="PS50043"/>
    </source>
</evidence>
<dbReference type="SMART" id="SM00421">
    <property type="entry name" value="HTH_LUXR"/>
    <property type="match status" value="1"/>
</dbReference>
<dbReference type="Pfam" id="PF00196">
    <property type="entry name" value="GerE"/>
    <property type="match status" value="1"/>
</dbReference>
<dbReference type="PROSITE" id="PS00622">
    <property type="entry name" value="HTH_LUXR_1"/>
    <property type="match status" value="1"/>
</dbReference>
<dbReference type="Proteomes" id="UP000645517">
    <property type="component" value="Unassembled WGS sequence"/>
</dbReference>
<dbReference type="PROSITE" id="PS50043">
    <property type="entry name" value="HTH_LUXR_2"/>
    <property type="match status" value="1"/>
</dbReference>
<organism evidence="3 4">
    <name type="scientific">Deinococcus daejeonensis</name>
    <dbReference type="NCBI Taxonomy" id="1007098"/>
    <lineage>
        <taxon>Bacteria</taxon>
        <taxon>Thermotogati</taxon>
        <taxon>Deinococcota</taxon>
        <taxon>Deinococci</taxon>
        <taxon>Deinococcales</taxon>
        <taxon>Deinococcaceae</taxon>
        <taxon>Deinococcus</taxon>
    </lineage>
</organism>
<dbReference type="EMBL" id="BMOR01000016">
    <property type="protein sequence ID" value="GGN42845.1"/>
    <property type="molecule type" value="Genomic_DNA"/>
</dbReference>
<keyword evidence="1" id="KW-0238">DNA-binding</keyword>